<evidence type="ECO:0000256" key="4">
    <source>
        <dbReference type="ARBA" id="ARBA00022729"/>
    </source>
</evidence>
<dbReference type="Gene3D" id="3.40.50.1980">
    <property type="entry name" value="Nitrogenase molybdenum iron protein domain"/>
    <property type="match status" value="2"/>
</dbReference>
<dbReference type="Proteomes" id="UP001183817">
    <property type="component" value="Unassembled WGS sequence"/>
</dbReference>
<comment type="subcellular location">
    <subcellularLocation>
        <location evidence="1">Cell envelope</location>
    </subcellularLocation>
</comment>
<dbReference type="InterPro" id="IPR050492">
    <property type="entry name" value="Bact_metal-bind_prot9"/>
</dbReference>
<dbReference type="RefSeq" id="WP_310292035.1">
    <property type="nucleotide sequence ID" value="NZ_BAAAWO010000001.1"/>
</dbReference>
<dbReference type="Pfam" id="PF01297">
    <property type="entry name" value="ZnuA"/>
    <property type="match status" value="1"/>
</dbReference>
<keyword evidence="2" id="KW-0813">Transport</keyword>
<organism evidence="7 8">
    <name type="scientific">Paeniglutamicibacter sulfureus</name>
    <dbReference type="NCBI Taxonomy" id="43666"/>
    <lineage>
        <taxon>Bacteria</taxon>
        <taxon>Bacillati</taxon>
        <taxon>Actinomycetota</taxon>
        <taxon>Actinomycetes</taxon>
        <taxon>Micrococcales</taxon>
        <taxon>Micrococcaceae</taxon>
        <taxon>Paeniglutamicibacter</taxon>
    </lineage>
</organism>
<protein>
    <submittedName>
        <fullName evidence="7">Zinc/manganese transport system substrate-binding protein/manganese/iron transport system substrate-binding protein</fullName>
    </submittedName>
</protein>
<dbReference type="PANTHER" id="PTHR42953">
    <property type="entry name" value="HIGH-AFFINITY ZINC UPTAKE SYSTEM PROTEIN ZNUA-RELATED"/>
    <property type="match status" value="1"/>
</dbReference>
<evidence type="ECO:0000256" key="1">
    <source>
        <dbReference type="ARBA" id="ARBA00004196"/>
    </source>
</evidence>
<dbReference type="EMBL" id="JAVDYI010000001">
    <property type="protein sequence ID" value="MDR7359485.1"/>
    <property type="molecule type" value="Genomic_DNA"/>
</dbReference>
<evidence type="ECO:0000256" key="5">
    <source>
        <dbReference type="SAM" id="MobiDB-lite"/>
    </source>
</evidence>
<evidence type="ECO:0000313" key="7">
    <source>
        <dbReference type="EMBL" id="MDR7359485.1"/>
    </source>
</evidence>
<accession>A0ABU2BLG2</accession>
<keyword evidence="3" id="KW-0479">Metal-binding</keyword>
<sequence>MMKRIAAYPVALLTGGALLLTACSAETNATEPAGLSVVATTTQLGDFTRSVVGEIPARVTQLADVNQSLHGFDPSAGDLVAIREADVIVVNGGGLDGWIEDAIEASGFDGVIVNTSEGIDMDVSPAGAADSHEGEAAEAEEHEATPGGEDAHAGESAEEHAAHAGESGDPHVWHNVNNAVSQVEAITAALAAAAPEQAAAIEANAAGYVDELQALNAWIHENVDKVPADERLLVTSHDAFGHLVDDLGITYVGAVIPSTNDSAEASAEQLDALIAQIKETGVKAVFAESSINSAAAETIADETGAKVYAGDQALYGDSLGTAGSPGETYLGSQAHNVGLVLESWGVTPSEFPATLGK</sequence>
<dbReference type="SUPFAM" id="SSF53807">
    <property type="entry name" value="Helical backbone' metal receptor"/>
    <property type="match status" value="1"/>
</dbReference>
<reference evidence="7 8" key="1">
    <citation type="submission" date="2023-07" db="EMBL/GenBank/DDBJ databases">
        <title>Sequencing the genomes of 1000 actinobacteria strains.</title>
        <authorList>
            <person name="Klenk H.-P."/>
        </authorList>
    </citation>
    <scope>NUCLEOTIDE SEQUENCE [LARGE SCALE GENOMIC DNA]</scope>
    <source>
        <strain evidence="7 8">DSM 20167</strain>
    </source>
</reference>
<feature type="region of interest" description="Disordered" evidence="5">
    <location>
        <begin position="122"/>
        <end position="173"/>
    </location>
</feature>
<feature type="chain" id="PRO_5045607048" evidence="6">
    <location>
        <begin position="30"/>
        <end position="357"/>
    </location>
</feature>
<evidence type="ECO:0000256" key="6">
    <source>
        <dbReference type="SAM" id="SignalP"/>
    </source>
</evidence>
<feature type="compositionally biased region" description="Basic and acidic residues" evidence="5">
    <location>
        <begin position="149"/>
        <end position="172"/>
    </location>
</feature>
<keyword evidence="8" id="KW-1185">Reference proteome</keyword>
<name>A0ABU2BLG2_9MICC</name>
<evidence type="ECO:0000256" key="3">
    <source>
        <dbReference type="ARBA" id="ARBA00022723"/>
    </source>
</evidence>
<evidence type="ECO:0000256" key="2">
    <source>
        <dbReference type="ARBA" id="ARBA00022448"/>
    </source>
</evidence>
<gene>
    <name evidence="7" type="ORF">J2S64_003176</name>
</gene>
<evidence type="ECO:0000313" key="8">
    <source>
        <dbReference type="Proteomes" id="UP001183817"/>
    </source>
</evidence>
<feature type="signal peptide" evidence="6">
    <location>
        <begin position="1"/>
        <end position="29"/>
    </location>
</feature>
<keyword evidence="4 6" id="KW-0732">Signal</keyword>
<comment type="caution">
    <text evidence="7">The sequence shown here is derived from an EMBL/GenBank/DDBJ whole genome shotgun (WGS) entry which is preliminary data.</text>
</comment>
<dbReference type="PANTHER" id="PTHR42953:SF1">
    <property type="entry name" value="METAL-BINDING PROTEIN HI_0362-RELATED"/>
    <property type="match status" value="1"/>
</dbReference>
<dbReference type="InterPro" id="IPR006127">
    <property type="entry name" value="ZnuA-like"/>
</dbReference>
<dbReference type="PROSITE" id="PS51257">
    <property type="entry name" value="PROKAR_LIPOPROTEIN"/>
    <property type="match status" value="1"/>
</dbReference>
<proteinExistence type="predicted"/>